<feature type="transmembrane region" description="Helical" evidence="7">
    <location>
        <begin position="60"/>
        <end position="83"/>
    </location>
</feature>
<evidence type="ECO:0000256" key="5">
    <source>
        <dbReference type="ARBA" id="ARBA00022989"/>
    </source>
</evidence>
<dbReference type="EMBL" id="JZEY01000054">
    <property type="protein sequence ID" value="KKB09122.1"/>
    <property type="molecule type" value="Genomic_DNA"/>
</dbReference>
<dbReference type="PATRIC" id="fig|429727.3.peg.773"/>
<dbReference type="InterPro" id="IPR002758">
    <property type="entry name" value="Cation_antiport_E"/>
</dbReference>
<dbReference type="PIRSF" id="PIRSF019239">
    <property type="entry name" value="MrpE"/>
    <property type="match status" value="1"/>
</dbReference>
<dbReference type="STRING" id="429727.VE26_03705"/>
<proteinExistence type="inferred from homology"/>
<keyword evidence="6 7" id="KW-0472">Membrane</keyword>
<dbReference type="Proteomes" id="UP000033649">
    <property type="component" value="Unassembled WGS sequence"/>
</dbReference>
<name>A0A0F5FLQ2_9HYPH</name>
<evidence type="ECO:0000256" key="7">
    <source>
        <dbReference type="SAM" id="Phobius"/>
    </source>
</evidence>
<dbReference type="PANTHER" id="PTHR34584:SF1">
    <property type="entry name" value="NA(+)_H(+) ANTIPORTER SUBUNIT E1"/>
    <property type="match status" value="1"/>
</dbReference>
<evidence type="ECO:0000256" key="3">
    <source>
        <dbReference type="ARBA" id="ARBA00022475"/>
    </source>
</evidence>
<dbReference type="GO" id="GO:0005886">
    <property type="term" value="C:plasma membrane"/>
    <property type="evidence" value="ECO:0007669"/>
    <property type="project" value="UniProtKB-SubCell"/>
</dbReference>
<evidence type="ECO:0000256" key="6">
    <source>
        <dbReference type="ARBA" id="ARBA00023136"/>
    </source>
</evidence>
<organism evidence="8 9">
    <name type="scientific">Devosia chinhatensis</name>
    <dbReference type="NCBI Taxonomy" id="429727"/>
    <lineage>
        <taxon>Bacteria</taxon>
        <taxon>Pseudomonadati</taxon>
        <taxon>Pseudomonadota</taxon>
        <taxon>Alphaproteobacteria</taxon>
        <taxon>Hyphomicrobiales</taxon>
        <taxon>Devosiaceae</taxon>
        <taxon>Devosia</taxon>
    </lineage>
</organism>
<evidence type="ECO:0000256" key="1">
    <source>
        <dbReference type="ARBA" id="ARBA00004651"/>
    </source>
</evidence>
<evidence type="ECO:0000256" key="2">
    <source>
        <dbReference type="ARBA" id="ARBA00006228"/>
    </source>
</evidence>
<dbReference type="PANTHER" id="PTHR34584">
    <property type="entry name" value="NA(+)/H(+) ANTIPORTER SUBUNIT E1"/>
    <property type="match status" value="1"/>
</dbReference>
<keyword evidence="9" id="KW-1185">Reference proteome</keyword>
<dbReference type="Pfam" id="PF01899">
    <property type="entry name" value="MNHE"/>
    <property type="match status" value="1"/>
</dbReference>
<evidence type="ECO:0000313" key="8">
    <source>
        <dbReference type="EMBL" id="KKB09122.1"/>
    </source>
</evidence>
<keyword evidence="5 7" id="KW-1133">Transmembrane helix</keyword>
<dbReference type="RefSeq" id="WP_046103812.1">
    <property type="nucleotide sequence ID" value="NZ_JZEY01000054.1"/>
</dbReference>
<feature type="transmembrane region" description="Helical" evidence="7">
    <location>
        <begin position="5"/>
        <end position="21"/>
    </location>
</feature>
<accession>A0A0F5FLQ2</accession>
<dbReference type="GO" id="GO:0008324">
    <property type="term" value="F:monoatomic cation transmembrane transporter activity"/>
    <property type="evidence" value="ECO:0007669"/>
    <property type="project" value="InterPro"/>
</dbReference>
<reference evidence="8 9" key="1">
    <citation type="submission" date="2015-03" db="EMBL/GenBank/DDBJ databases">
        <authorList>
            <person name="Hassan Y."/>
            <person name="Lepp D."/>
            <person name="Li X.-Z."/>
            <person name="Zhou T."/>
        </authorList>
    </citation>
    <scope>NUCLEOTIDE SEQUENCE [LARGE SCALE GENOMIC DNA]</scope>
    <source>
        <strain evidence="8 9">IPL18</strain>
    </source>
</reference>
<sequence length="161" mass="17952">MRRLLPHPILAAFLLIFWLILQQSAGLGHILLGGLIAILASLGANLILPEPVSVKRPLKILQLLAVAGVDIVRSNIAVMLILFNPRPKPTSDFLEMRLELTNTFGLAVLACLITATPGSAWLEYDRERSTVLIHVFDLVDADEWVKTIKTRYESLLMEIFQ</sequence>
<keyword evidence="3" id="KW-1003">Cell membrane</keyword>
<feature type="transmembrane region" description="Helical" evidence="7">
    <location>
        <begin position="103"/>
        <end position="122"/>
    </location>
</feature>
<evidence type="ECO:0000313" key="9">
    <source>
        <dbReference type="Proteomes" id="UP000033649"/>
    </source>
</evidence>
<comment type="caution">
    <text evidence="8">The sequence shown here is derived from an EMBL/GenBank/DDBJ whole genome shotgun (WGS) entry which is preliminary data.</text>
</comment>
<evidence type="ECO:0000256" key="4">
    <source>
        <dbReference type="ARBA" id="ARBA00022692"/>
    </source>
</evidence>
<feature type="transmembrane region" description="Helical" evidence="7">
    <location>
        <begin position="27"/>
        <end position="48"/>
    </location>
</feature>
<dbReference type="NCBIfam" id="NF006520">
    <property type="entry name" value="PRK08965.1-4"/>
    <property type="match status" value="1"/>
</dbReference>
<gene>
    <name evidence="8" type="ORF">VE26_03705</name>
</gene>
<dbReference type="AlphaFoldDB" id="A0A0F5FLQ2"/>
<comment type="similarity">
    <text evidence="2">Belongs to the CPA3 antiporters (TC 2.A.63) subunit E family.</text>
</comment>
<keyword evidence="4 7" id="KW-0812">Transmembrane</keyword>
<dbReference type="OrthoDB" id="9807187at2"/>
<protein>
    <submittedName>
        <fullName evidence="8">Monovalent cation/H+ antiporter subunit E</fullName>
    </submittedName>
</protein>
<comment type="subcellular location">
    <subcellularLocation>
        <location evidence="1">Cell membrane</location>
        <topology evidence="1">Multi-pass membrane protein</topology>
    </subcellularLocation>
</comment>